<comment type="caution">
    <text evidence="2">The sequence shown here is derived from an EMBL/GenBank/DDBJ whole genome shotgun (WGS) entry which is preliminary data.</text>
</comment>
<dbReference type="AlphaFoldDB" id="A0A5B7HMG2"/>
<evidence type="ECO:0000313" key="2">
    <source>
        <dbReference type="EMBL" id="MPC72472.1"/>
    </source>
</evidence>
<name>A0A5B7HMG2_PORTR</name>
<evidence type="ECO:0000313" key="3">
    <source>
        <dbReference type="Proteomes" id="UP000324222"/>
    </source>
</evidence>
<feature type="region of interest" description="Disordered" evidence="1">
    <location>
        <begin position="55"/>
        <end position="90"/>
    </location>
</feature>
<proteinExistence type="predicted"/>
<reference evidence="2 3" key="1">
    <citation type="submission" date="2019-05" db="EMBL/GenBank/DDBJ databases">
        <title>Another draft genome of Portunus trituberculatus and its Hox gene families provides insights of decapod evolution.</title>
        <authorList>
            <person name="Jeong J.-H."/>
            <person name="Song I."/>
            <person name="Kim S."/>
            <person name="Choi T."/>
            <person name="Kim D."/>
            <person name="Ryu S."/>
            <person name="Kim W."/>
        </authorList>
    </citation>
    <scope>NUCLEOTIDE SEQUENCE [LARGE SCALE GENOMIC DNA]</scope>
    <source>
        <tissue evidence="2">Muscle</tissue>
    </source>
</reference>
<gene>
    <name evidence="2" type="ORF">E2C01_066780</name>
</gene>
<protein>
    <submittedName>
        <fullName evidence="2">Uncharacterized protein</fullName>
    </submittedName>
</protein>
<feature type="compositionally biased region" description="Polar residues" evidence="1">
    <location>
        <begin position="65"/>
        <end position="81"/>
    </location>
</feature>
<keyword evidence="3" id="KW-1185">Reference proteome</keyword>
<dbReference type="Proteomes" id="UP000324222">
    <property type="component" value="Unassembled WGS sequence"/>
</dbReference>
<accession>A0A5B7HMG2</accession>
<sequence>MSLKRFRLRSFGCGVIRIEGKEGSRGERRSAGRCREAKDDQRKWDPLRHIKMEIAGRQTDPRLIDSNSGLDIPSPLQTQLRCSPPPSPSLSLPFSLPLPLPFPLSVPLPLSLPLPLPLPLSLPINL</sequence>
<organism evidence="2 3">
    <name type="scientific">Portunus trituberculatus</name>
    <name type="common">Swimming crab</name>
    <name type="synonym">Neptunus trituberculatus</name>
    <dbReference type="NCBI Taxonomy" id="210409"/>
    <lineage>
        <taxon>Eukaryota</taxon>
        <taxon>Metazoa</taxon>
        <taxon>Ecdysozoa</taxon>
        <taxon>Arthropoda</taxon>
        <taxon>Crustacea</taxon>
        <taxon>Multicrustacea</taxon>
        <taxon>Malacostraca</taxon>
        <taxon>Eumalacostraca</taxon>
        <taxon>Eucarida</taxon>
        <taxon>Decapoda</taxon>
        <taxon>Pleocyemata</taxon>
        <taxon>Brachyura</taxon>
        <taxon>Eubrachyura</taxon>
        <taxon>Portunoidea</taxon>
        <taxon>Portunidae</taxon>
        <taxon>Portuninae</taxon>
        <taxon>Portunus</taxon>
    </lineage>
</organism>
<evidence type="ECO:0000256" key="1">
    <source>
        <dbReference type="SAM" id="MobiDB-lite"/>
    </source>
</evidence>
<dbReference type="EMBL" id="VSRR010034791">
    <property type="protein sequence ID" value="MPC72472.1"/>
    <property type="molecule type" value="Genomic_DNA"/>
</dbReference>